<evidence type="ECO:0000313" key="2">
    <source>
        <dbReference type="EMBL" id="MBG6085521.1"/>
    </source>
</evidence>
<dbReference type="EMBL" id="JADOTZ010000001">
    <property type="protein sequence ID" value="MBG6085521.1"/>
    <property type="molecule type" value="Genomic_DNA"/>
</dbReference>
<dbReference type="Proteomes" id="UP000625033">
    <property type="component" value="Unassembled WGS sequence"/>
</dbReference>
<sequence>MRLTHLAQMRLPFGRLVGYRPAVSGLGRDLPVSFDQRRHVEAGDRPGSWMALSLTLPGRAARADVERAWLAVVGRHGTLRSVFTEHDDGARLRAVDVAPGEWVEHEIASGEAVSDAVRGVFDAQCRPYAAPSHYLCLLETAASTTVLIGTDHAHVDMWSLVVIGRDFVAAHAEAARTPSDAAVHLATAPPFAEHTAALRERGSASERIHARWREILDAGGSVMPVFPLELDAPAPRPERVEVREVLDVAANEALAAAAAREGVSALALAVSVMTRVTARIAERPLRAVFPVHSRYDHTWHESVGWFITNSVLESADASPRACAAAVKEAVQLGSHPLEDVLTPWGGMPQAPGMFAISWLDLRRLPVSFASHHYDAHYVGAPVTTDGVMLWFISDQTGLHLRCRYPDTLLAREHVGGWLDAVVEGLVEAASRE</sequence>
<evidence type="ECO:0000259" key="1">
    <source>
        <dbReference type="Pfam" id="PF00668"/>
    </source>
</evidence>
<name>A0A931GJN2_9MICC</name>
<dbReference type="Gene3D" id="3.30.559.10">
    <property type="entry name" value="Chloramphenicol acetyltransferase-like domain"/>
    <property type="match status" value="1"/>
</dbReference>
<gene>
    <name evidence="2" type="ORF">IW252_002288</name>
</gene>
<dbReference type="AlphaFoldDB" id="A0A931GJN2"/>
<dbReference type="PANTHER" id="PTHR45527:SF1">
    <property type="entry name" value="FATTY ACID SYNTHASE"/>
    <property type="match status" value="1"/>
</dbReference>
<dbReference type="InterPro" id="IPR001242">
    <property type="entry name" value="Condensation_dom"/>
</dbReference>
<accession>A0A931GJN2</accession>
<keyword evidence="3" id="KW-1185">Reference proteome</keyword>
<proteinExistence type="predicted"/>
<dbReference type="InterPro" id="IPR023213">
    <property type="entry name" value="CAT-like_dom_sf"/>
</dbReference>
<organism evidence="2 3">
    <name type="scientific">Zhihengliuella flava</name>
    <dbReference type="NCBI Taxonomy" id="1285193"/>
    <lineage>
        <taxon>Bacteria</taxon>
        <taxon>Bacillati</taxon>
        <taxon>Actinomycetota</taxon>
        <taxon>Actinomycetes</taxon>
        <taxon>Micrococcales</taxon>
        <taxon>Micrococcaceae</taxon>
        <taxon>Zhihengliuella</taxon>
    </lineage>
</organism>
<dbReference type="GO" id="GO:0008610">
    <property type="term" value="P:lipid biosynthetic process"/>
    <property type="evidence" value="ECO:0007669"/>
    <property type="project" value="UniProtKB-ARBA"/>
</dbReference>
<dbReference type="GO" id="GO:0043041">
    <property type="term" value="P:amino acid activation for nonribosomal peptide biosynthetic process"/>
    <property type="evidence" value="ECO:0007669"/>
    <property type="project" value="TreeGrafter"/>
</dbReference>
<evidence type="ECO:0000313" key="3">
    <source>
        <dbReference type="Proteomes" id="UP000625033"/>
    </source>
</evidence>
<comment type="caution">
    <text evidence="2">The sequence shown here is derived from an EMBL/GenBank/DDBJ whole genome shotgun (WGS) entry which is preliminary data.</text>
</comment>
<dbReference type="GO" id="GO:0003824">
    <property type="term" value="F:catalytic activity"/>
    <property type="evidence" value="ECO:0007669"/>
    <property type="project" value="InterPro"/>
</dbReference>
<feature type="domain" description="Condensation" evidence="1">
    <location>
        <begin position="49"/>
        <end position="312"/>
    </location>
</feature>
<dbReference type="SUPFAM" id="SSF52777">
    <property type="entry name" value="CoA-dependent acyltransferases"/>
    <property type="match status" value="2"/>
</dbReference>
<dbReference type="RefSeq" id="WP_196836700.1">
    <property type="nucleotide sequence ID" value="NZ_JADOTZ010000001.1"/>
</dbReference>
<dbReference type="Pfam" id="PF00668">
    <property type="entry name" value="Condensation"/>
    <property type="match status" value="1"/>
</dbReference>
<protein>
    <recommendedName>
        <fullName evidence="1">Condensation domain-containing protein</fullName>
    </recommendedName>
</protein>
<dbReference type="GO" id="GO:0044550">
    <property type="term" value="P:secondary metabolite biosynthetic process"/>
    <property type="evidence" value="ECO:0007669"/>
    <property type="project" value="TreeGrafter"/>
</dbReference>
<dbReference type="PANTHER" id="PTHR45527">
    <property type="entry name" value="NONRIBOSOMAL PEPTIDE SYNTHETASE"/>
    <property type="match status" value="1"/>
</dbReference>
<dbReference type="GO" id="GO:0031177">
    <property type="term" value="F:phosphopantetheine binding"/>
    <property type="evidence" value="ECO:0007669"/>
    <property type="project" value="TreeGrafter"/>
</dbReference>
<dbReference type="GO" id="GO:0005737">
    <property type="term" value="C:cytoplasm"/>
    <property type="evidence" value="ECO:0007669"/>
    <property type="project" value="TreeGrafter"/>
</dbReference>
<dbReference type="Gene3D" id="3.30.559.30">
    <property type="entry name" value="Nonribosomal peptide synthetase, condensation domain"/>
    <property type="match status" value="1"/>
</dbReference>
<reference evidence="2" key="1">
    <citation type="submission" date="2020-11" db="EMBL/GenBank/DDBJ databases">
        <title>Sequencing the genomes of 1000 actinobacteria strains.</title>
        <authorList>
            <person name="Klenk H.-P."/>
        </authorList>
    </citation>
    <scope>NUCLEOTIDE SEQUENCE</scope>
    <source>
        <strain evidence="2">DSM 26152</strain>
    </source>
</reference>